<accession>A0A0H1RCQ2</accession>
<dbReference type="EMBL" id="LCYG01000032">
    <property type="protein sequence ID" value="KLK92641.1"/>
    <property type="molecule type" value="Genomic_DNA"/>
</dbReference>
<dbReference type="AlphaFoldDB" id="A0A0H1RCQ2"/>
<sequence>MPEKVVLDMDQFDGQDHLMAIGQRSSMCSRPYLGVAHPTVGVPLRRATLVAEKSHRIDLRNNQLGQLA</sequence>
<reference evidence="1 2" key="1">
    <citation type="submission" date="2015-05" db="EMBL/GenBank/DDBJ databases">
        <title>Draft genome sequence of Microvirga vignae strain BR3299, a novel nitrogen fixing bacteria isolated from Brazil semi-aired region.</title>
        <authorList>
            <person name="Zilli J.E."/>
            <person name="Passos S.R."/>
            <person name="Leite J."/>
            <person name="Baldani J.I."/>
            <person name="Xavier G.R."/>
            <person name="Rumjaneck N.G."/>
            <person name="Simoes-Araujo J.L."/>
        </authorList>
    </citation>
    <scope>NUCLEOTIDE SEQUENCE [LARGE SCALE GENOMIC DNA]</scope>
    <source>
        <strain evidence="1 2">BR3299</strain>
    </source>
</reference>
<gene>
    <name evidence="1" type="ORF">AA309_13180</name>
</gene>
<evidence type="ECO:0000313" key="1">
    <source>
        <dbReference type="EMBL" id="KLK92641.1"/>
    </source>
</evidence>
<dbReference type="Proteomes" id="UP000035489">
    <property type="component" value="Unassembled WGS sequence"/>
</dbReference>
<proteinExistence type="predicted"/>
<keyword evidence="2" id="KW-1185">Reference proteome</keyword>
<protein>
    <submittedName>
        <fullName evidence="1">Uncharacterized protein</fullName>
    </submittedName>
</protein>
<organism evidence="1 2">
    <name type="scientific">Microvirga vignae</name>
    <dbReference type="NCBI Taxonomy" id="1225564"/>
    <lineage>
        <taxon>Bacteria</taxon>
        <taxon>Pseudomonadati</taxon>
        <taxon>Pseudomonadota</taxon>
        <taxon>Alphaproteobacteria</taxon>
        <taxon>Hyphomicrobiales</taxon>
        <taxon>Methylobacteriaceae</taxon>
        <taxon>Microvirga</taxon>
    </lineage>
</organism>
<name>A0A0H1RCQ2_9HYPH</name>
<comment type="caution">
    <text evidence="1">The sequence shown here is derived from an EMBL/GenBank/DDBJ whole genome shotgun (WGS) entry which is preliminary data.</text>
</comment>
<evidence type="ECO:0000313" key="2">
    <source>
        <dbReference type="Proteomes" id="UP000035489"/>
    </source>
</evidence>
<dbReference type="STRING" id="1225564.AA309_13180"/>
<dbReference type="PATRIC" id="fig|1225564.3.peg.3481"/>